<dbReference type="HOGENOM" id="CLU_996085_0_0_2"/>
<dbReference type="EMBL" id="CP000254">
    <property type="protein sequence ID" value="ABD40480.1"/>
    <property type="molecule type" value="Genomic_DNA"/>
</dbReference>
<protein>
    <recommendedName>
        <fullName evidence="5">Cohesin domain-containing protein</fullName>
    </recommendedName>
</protein>
<organism evidence="3 4">
    <name type="scientific">Methanospirillum hungatei JF-1 (strain ATCC 27890 / DSM 864 / NBRC 100397 / JF-1)</name>
    <dbReference type="NCBI Taxonomy" id="323259"/>
    <lineage>
        <taxon>Archaea</taxon>
        <taxon>Methanobacteriati</taxon>
        <taxon>Methanobacteriota</taxon>
        <taxon>Stenosarchaea group</taxon>
        <taxon>Methanomicrobia</taxon>
        <taxon>Methanomicrobiales</taxon>
        <taxon>Methanospirillaceae</taxon>
        <taxon>Methanospirillum</taxon>
    </lineage>
</organism>
<evidence type="ECO:0008006" key="5">
    <source>
        <dbReference type="Google" id="ProtNLM"/>
    </source>
</evidence>
<keyword evidence="4" id="KW-1185">Reference proteome</keyword>
<sequence length="279" mass="30732">MANMLKLHKIQGGLILGLLLLFLCIPASAAIDLTSSSVFDSGGLTPAFGEEIQTTIIIKSGPHDVEDLKIVFLEMDGLIDPLSFGKSLFPIETQANITLDNNVLFCDHLKAGEELTITFHVYPKSTQKSMITPVQMQISYIQLGQKISEQKTVTTAMDQSAWHTLQTTRTSTNNTGILLILAALGIAIVIILILIVKMKDMNVQDTSKKIVSRDVSILKEIKSRLDGIENPSTSIIELQHYVKSELDKIMNNKIGTDLPEDGSRKIENPDKPKKTGDKF</sequence>
<dbReference type="STRING" id="323259.Mhun_0727"/>
<name>Q2FPY9_METHJ</name>
<dbReference type="eggNOG" id="ENOG502N64N">
    <property type="taxonomic scope" value="Archaea"/>
</dbReference>
<accession>Q2FPY9</accession>
<gene>
    <name evidence="3" type="ordered locus">Mhun_0727</name>
</gene>
<reference evidence="4" key="1">
    <citation type="journal article" date="2016" name="Stand. Genomic Sci.">
        <title>Complete genome sequence of Methanospirillum hungatei type strain JF1.</title>
        <authorList>
            <person name="Gunsalus R.P."/>
            <person name="Cook L.E."/>
            <person name="Crable B."/>
            <person name="Rohlin L."/>
            <person name="McDonald E."/>
            <person name="Mouttaki H."/>
            <person name="Sieber J.R."/>
            <person name="Poweleit N."/>
            <person name="Zhou H."/>
            <person name="Lapidus A.L."/>
            <person name="Daligault H.E."/>
            <person name="Land M."/>
            <person name="Gilna P."/>
            <person name="Ivanova N."/>
            <person name="Kyrpides N."/>
            <person name="Culley D.E."/>
            <person name="McInerney M.J."/>
        </authorList>
    </citation>
    <scope>NUCLEOTIDE SEQUENCE [LARGE SCALE GENOMIC DNA]</scope>
    <source>
        <strain evidence="4">ATCC 27890 / DSM 864 / NBRC 100397 / JF-1</strain>
    </source>
</reference>
<dbReference type="EnsemblBacteria" id="ABD40480">
    <property type="protein sequence ID" value="ABD40480"/>
    <property type="gene ID" value="Mhun_0727"/>
</dbReference>
<evidence type="ECO:0000313" key="3">
    <source>
        <dbReference type="EMBL" id="ABD40480.1"/>
    </source>
</evidence>
<evidence type="ECO:0000313" key="4">
    <source>
        <dbReference type="Proteomes" id="UP000001941"/>
    </source>
</evidence>
<feature type="transmembrane region" description="Helical" evidence="2">
    <location>
        <begin position="176"/>
        <end position="196"/>
    </location>
</feature>
<dbReference type="InParanoid" id="Q2FPY9"/>
<feature type="region of interest" description="Disordered" evidence="1">
    <location>
        <begin position="253"/>
        <end position="279"/>
    </location>
</feature>
<keyword evidence="2" id="KW-0812">Transmembrane</keyword>
<evidence type="ECO:0000256" key="1">
    <source>
        <dbReference type="SAM" id="MobiDB-lite"/>
    </source>
</evidence>
<proteinExistence type="predicted"/>
<evidence type="ECO:0000256" key="2">
    <source>
        <dbReference type="SAM" id="Phobius"/>
    </source>
</evidence>
<dbReference type="Proteomes" id="UP000001941">
    <property type="component" value="Chromosome"/>
</dbReference>
<keyword evidence="2" id="KW-0472">Membrane</keyword>
<feature type="compositionally biased region" description="Basic and acidic residues" evidence="1">
    <location>
        <begin position="261"/>
        <end position="279"/>
    </location>
</feature>
<dbReference type="AlphaFoldDB" id="Q2FPY9"/>
<dbReference type="KEGG" id="mhu:Mhun_0727"/>
<keyword evidence="2" id="KW-1133">Transmembrane helix</keyword>